<dbReference type="NCBIfam" id="TIGR02284">
    <property type="entry name" value="PA2169 family four-helix-bundle protein"/>
    <property type="match status" value="1"/>
</dbReference>
<keyword evidence="3" id="KW-1185">Reference proteome</keyword>
<dbReference type="InterPro" id="IPR012347">
    <property type="entry name" value="Ferritin-like"/>
</dbReference>
<evidence type="ECO:0000313" key="2">
    <source>
        <dbReference type="EMBL" id="POB02240.1"/>
    </source>
</evidence>
<dbReference type="AlphaFoldDB" id="A0A2P4ESY8"/>
<dbReference type="InterPro" id="IPR019052">
    <property type="entry name" value="DUF2383"/>
</dbReference>
<accession>A0A2P4ESY8</accession>
<evidence type="ECO:0000313" key="3">
    <source>
        <dbReference type="Proteomes" id="UP000243451"/>
    </source>
</evidence>
<proteinExistence type="predicted"/>
<dbReference type="Pfam" id="PF09537">
    <property type="entry name" value="DUF2383"/>
    <property type="match status" value="1"/>
</dbReference>
<comment type="caution">
    <text evidence="2">The sequence shown here is derived from an EMBL/GenBank/DDBJ whole genome shotgun (WGS) entry which is preliminary data.</text>
</comment>
<organism evidence="2 3">
    <name type="scientific">Halopseudomonas oceani</name>
    <dbReference type="NCBI Taxonomy" id="1708783"/>
    <lineage>
        <taxon>Bacteria</taxon>
        <taxon>Pseudomonadati</taxon>
        <taxon>Pseudomonadota</taxon>
        <taxon>Gammaproteobacteria</taxon>
        <taxon>Pseudomonadales</taxon>
        <taxon>Pseudomonadaceae</taxon>
        <taxon>Halopseudomonas</taxon>
    </lineage>
</organism>
<dbReference type="InterPro" id="IPR011971">
    <property type="entry name" value="CHP02284"/>
</dbReference>
<sequence length="143" mass="15984">MSNTATQLNELIEITRDGKRFYEHARDEVKSGELKTLFSNMSQAKSNVIIALEKRVAANQETPASGGTLTGKVRQVYADTRAALSSDEEATYIAQLEEAEDRILHAFEDAMETKDPDLRADLVAEMPKVRACHDLMRDLKKAQ</sequence>
<reference evidence="2 3" key="1">
    <citation type="submission" date="2018-01" db="EMBL/GenBank/DDBJ databases">
        <title>Draft genome of the type strain Pseudomonas oceani DSM 100277 isolated from the deep water in Okinawa trough, northwestern Pacific Ocean.</title>
        <authorList>
            <person name="Gomila M."/>
            <person name="Mulet M."/>
            <person name="Garcia-Valdes E."/>
            <person name="Lalucat J."/>
        </authorList>
    </citation>
    <scope>NUCLEOTIDE SEQUENCE [LARGE SCALE GENOMIC DNA]</scope>
    <source>
        <strain evidence="2 3">DSM 100277</strain>
    </source>
</reference>
<evidence type="ECO:0000259" key="1">
    <source>
        <dbReference type="Pfam" id="PF09537"/>
    </source>
</evidence>
<dbReference type="EMBL" id="PPSK01000014">
    <property type="protein sequence ID" value="POB02240.1"/>
    <property type="molecule type" value="Genomic_DNA"/>
</dbReference>
<dbReference type="RefSeq" id="WP_104739144.1">
    <property type="nucleotide sequence ID" value="NZ_BMHR01000013.1"/>
</dbReference>
<protein>
    <recommendedName>
        <fullName evidence="1">DUF2383 domain-containing protein</fullName>
    </recommendedName>
</protein>
<dbReference type="Gene3D" id="1.20.1260.10">
    <property type="match status" value="1"/>
</dbReference>
<name>A0A2P4ESY8_9GAMM</name>
<gene>
    <name evidence="2" type="ORF">C1949_14245</name>
</gene>
<dbReference type="OrthoDB" id="268257at2"/>
<dbReference type="Proteomes" id="UP000243451">
    <property type="component" value="Unassembled WGS sequence"/>
</dbReference>
<feature type="domain" description="DUF2383" evidence="1">
    <location>
        <begin position="4"/>
        <end position="112"/>
    </location>
</feature>